<dbReference type="PANTHER" id="PTHR10269">
    <property type="entry name" value="GDNF RECEPTOR ALPHA"/>
    <property type="match status" value="1"/>
</dbReference>
<accession>A0A3Q3F9A3</accession>
<evidence type="ECO:0000256" key="3">
    <source>
        <dbReference type="ARBA" id="ARBA00022729"/>
    </source>
</evidence>
<reference evidence="8" key="1">
    <citation type="submission" date="2025-08" db="UniProtKB">
        <authorList>
            <consortium name="Ensembl"/>
        </authorList>
    </citation>
    <scope>IDENTIFICATION</scope>
</reference>
<keyword evidence="3 6" id="KW-0732">Signal</keyword>
<dbReference type="Ensembl" id="ENSLBET00000017101.1">
    <property type="protein sequence ID" value="ENSLBEP00000016164.1"/>
    <property type="gene ID" value="ENSLBEG00000012528.1"/>
</dbReference>
<keyword evidence="4" id="KW-0472">Membrane</keyword>
<reference evidence="8" key="2">
    <citation type="submission" date="2025-09" db="UniProtKB">
        <authorList>
            <consortium name="Ensembl"/>
        </authorList>
    </citation>
    <scope>IDENTIFICATION</scope>
</reference>
<dbReference type="GO" id="GO:0038023">
    <property type="term" value="F:signaling receptor activity"/>
    <property type="evidence" value="ECO:0007669"/>
    <property type="project" value="InterPro"/>
</dbReference>
<proteinExistence type="predicted"/>
<dbReference type="STRING" id="56723.ENSLBEP00000016164"/>
<evidence type="ECO:0000256" key="2">
    <source>
        <dbReference type="ARBA" id="ARBA00022475"/>
    </source>
</evidence>
<keyword evidence="2" id="KW-1003">Cell membrane</keyword>
<protein>
    <recommendedName>
        <fullName evidence="7">GDNF/GAS1 domain-containing protein</fullName>
    </recommendedName>
</protein>
<dbReference type="Pfam" id="PF02351">
    <property type="entry name" value="GDNF"/>
    <property type="match status" value="1"/>
</dbReference>
<evidence type="ECO:0000256" key="1">
    <source>
        <dbReference type="ARBA" id="ARBA00004236"/>
    </source>
</evidence>
<evidence type="ECO:0000256" key="4">
    <source>
        <dbReference type="ARBA" id="ARBA00023136"/>
    </source>
</evidence>
<dbReference type="GO" id="GO:0007399">
    <property type="term" value="P:nervous system development"/>
    <property type="evidence" value="ECO:0007669"/>
    <property type="project" value="TreeGrafter"/>
</dbReference>
<dbReference type="SMART" id="SM00907">
    <property type="entry name" value="GDNF"/>
    <property type="match status" value="1"/>
</dbReference>
<organism evidence="8 9">
    <name type="scientific">Labrus bergylta</name>
    <name type="common">ballan wrasse</name>
    <dbReference type="NCBI Taxonomy" id="56723"/>
    <lineage>
        <taxon>Eukaryota</taxon>
        <taxon>Metazoa</taxon>
        <taxon>Chordata</taxon>
        <taxon>Craniata</taxon>
        <taxon>Vertebrata</taxon>
        <taxon>Euteleostomi</taxon>
        <taxon>Actinopterygii</taxon>
        <taxon>Neopterygii</taxon>
        <taxon>Teleostei</taxon>
        <taxon>Neoteleostei</taxon>
        <taxon>Acanthomorphata</taxon>
        <taxon>Eupercaria</taxon>
        <taxon>Labriformes</taxon>
        <taxon>Labridae</taxon>
        <taxon>Labrus</taxon>
    </lineage>
</organism>
<evidence type="ECO:0000313" key="8">
    <source>
        <dbReference type="Ensembl" id="ENSLBEP00000016164.1"/>
    </source>
</evidence>
<keyword evidence="5" id="KW-0325">Glycoprotein</keyword>
<sequence>MLRPLIRLFSVLIGSLTALLEVIQAGRDCLLAGDSCSGNETCSPRLRTLRQCVAVMACANAVSALLSSPLQGCQCKRGMKKEKNCLSIYWSLHQSIMHGLNLVESFPYEPVHREYDYVRLASIAAGKFPDLH</sequence>
<dbReference type="GO" id="GO:0043235">
    <property type="term" value="C:receptor complex"/>
    <property type="evidence" value="ECO:0007669"/>
    <property type="project" value="TreeGrafter"/>
</dbReference>
<dbReference type="GO" id="GO:0009897">
    <property type="term" value="C:external side of plasma membrane"/>
    <property type="evidence" value="ECO:0007669"/>
    <property type="project" value="TreeGrafter"/>
</dbReference>
<evidence type="ECO:0000259" key="7">
    <source>
        <dbReference type="SMART" id="SM00907"/>
    </source>
</evidence>
<dbReference type="GeneTree" id="ENSGT00940000160491"/>
<feature type="signal peptide" evidence="6">
    <location>
        <begin position="1"/>
        <end position="25"/>
    </location>
</feature>
<dbReference type="InterPro" id="IPR003438">
    <property type="entry name" value="GDNF_rcpt"/>
</dbReference>
<keyword evidence="9" id="KW-1185">Reference proteome</keyword>
<dbReference type="InterPro" id="IPR016017">
    <property type="entry name" value="GDNF/GAS1"/>
</dbReference>
<comment type="subcellular location">
    <subcellularLocation>
        <location evidence="1">Cell membrane</location>
    </subcellularLocation>
</comment>
<dbReference type="PANTHER" id="PTHR10269:SF2">
    <property type="entry name" value="GDNF FAMILY RECEPTOR ALPHA-4"/>
    <property type="match status" value="1"/>
</dbReference>
<dbReference type="InParanoid" id="A0A3Q3F9A3"/>
<evidence type="ECO:0000313" key="9">
    <source>
        <dbReference type="Proteomes" id="UP000261660"/>
    </source>
</evidence>
<name>A0A3Q3F9A3_9LABR</name>
<feature type="chain" id="PRO_5018565052" description="GDNF/GAS1 domain-containing protein" evidence="6">
    <location>
        <begin position="26"/>
        <end position="132"/>
    </location>
</feature>
<evidence type="ECO:0000256" key="5">
    <source>
        <dbReference type="ARBA" id="ARBA00023180"/>
    </source>
</evidence>
<feature type="domain" description="GDNF/GAS1" evidence="7">
    <location>
        <begin position="29"/>
        <end position="97"/>
    </location>
</feature>
<evidence type="ECO:0000256" key="6">
    <source>
        <dbReference type="SAM" id="SignalP"/>
    </source>
</evidence>
<dbReference type="Proteomes" id="UP000261660">
    <property type="component" value="Unplaced"/>
</dbReference>
<dbReference type="AlphaFoldDB" id="A0A3Q3F9A3"/>